<dbReference type="Proteomes" id="UP001365542">
    <property type="component" value="Unassembled WGS sequence"/>
</dbReference>
<dbReference type="InterPro" id="IPR002347">
    <property type="entry name" value="SDR_fam"/>
</dbReference>
<accession>A0AAV9WWS8</accession>
<comment type="caution">
    <text evidence="4">The sequence shown here is derived from an EMBL/GenBank/DDBJ whole genome shotgun (WGS) entry which is preliminary data.</text>
</comment>
<keyword evidence="3" id="KW-0560">Oxidoreductase</keyword>
<dbReference type="PROSITE" id="PS00061">
    <property type="entry name" value="ADH_SHORT"/>
    <property type="match status" value="1"/>
</dbReference>
<keyword evidence="5" id="KW-1185">Reference proteome</keyword>
<evidence type="ECO:0000256" key="2">
    <source>
        <dbReference type="ARBA" id="ARBA00022857"/>
    </source>
</evidence>
<organism evidence="4 5">
    <name type="scientific">Orbilia ellipsospora</name>
    <dbReference type="NCBI Taxonomy" id="2528407"/>
    <lineage>
        <taxon>Eukaryota</taxon>
        <taxon>Fungi</taxon>
        <taxon>Dikarya</taxon>
        <taxon>Ascomycota</taxon>
        <taxon>Pezizomycotina</taxon>
        <taxon>Orbiliomycetes</taxon>
        <taxon>Orbiliales</taxon>
        <taxon>Orbiliaceae</taxon>
        <taxon>Orbilia</taxon>
    </lineage>
</organism>
<reference evidence="4 5" key="1">
    <citation type="submission" date="2019-10" db="EMBL/GenBank/DDBJ databases">
        <authorList>
            <person name="Palmer J.M."/>
        </authorList>
    </citation>
    <scope>NUCLEOTIDE SEQUENCE [LARGE SCALE GENOMIC DNA]</scope>
    <source>
        <strain evidence="4 5">TWF694</strain>
    </source>
</reference>
<comment type="similarity">
    <text evidence="1">Belongs to the short-chain dehydrogenases/reductases (SDR) family.</text>
</comment>
<dbReference type="PANTHER" id="PTHR43669">
    <property type="entry name" value="5-KETO-D-GLUCONATE 5-REDUCTASE"/>
    <property type="match status" value="1"/>
</dbReference>
<dbReference type="PANTHER" id="PTHR43669:SF11">
    <property type="entry name" value="SHORT-CHAIN DEHYDROGENASE_OXIDOREDUCTASE"/>
    <property type="match status" value="1"/>
</dbReference>
<proteinExistence type="inferred from homology"/>
<dbReference type="InterPro" id="IPR020904">
    <property type="entry name" value="Sc_DH/Rdtase_CS"/>
</dbReference>
<evidence type="ECO:0000256" key="1">
    <source>
        <dbReference type="ARBA" id="ARBA00006484"/>
    </source>
</evidence>
<keyword evidence="2" id="KW-0521">NADP</keyword>
<dbReference type="EMBL" id="JAVHJO010000014">
    <property type="protein sequence ID" value="KAK6528803.1"/>
    <property type="molecule type" value="Genomic_DNA"/>
</dbReference>
<evidence type="ECO:0000256" key="3">
    <source>
        <dbReference type="ARBA" id="ARBA00023002"/>
    </source>
</evidence>
<evidence type="ECO:0000313" key="5">
    <source>
        <dbReference type="Proteomes" id="UP001365542"/>
    </source>
</evidence>
<dbReference type="GO" id="GO:0016491">
    <property type="term" value="F:oxidoreductase activity"/>
    <property type="evidence" value="ECO:0007669"/>
    <property type="project" value="UniProtKB-KW"/>
</dbReference>
<dbReference type="Gene3D" id="3.40.50.720">
    <property type="entry name" value="NAD(P)-binding Rossmann-like Domain"/>
    <property type="match status" value="1"/>
</dbReference>
<dbReference type="Pfam" id="PF00106">
    <property type="entry name" value="adh_short"/>
    <property type="match status" value="1"/>
</dbReference>
<protein>
    <submittedName>
        <fullName evidence="4">Uncharacterized protein</fullName>
    </submittedName>
</protein>
<dbReference type="InterPro" id="IPR036291">
    <property type="entry name" value="NAD(P)-bd_dom_sf"/>
</dbReference>
<dbReference type="SUPFAM" id="SSF51735">
    <property type="entry name" value="NAD(P)-binding Rossmann-fold domains"/>
    <property type="match status" value="1"/>
</dbReference>
<name>A0AAV9WWS8_9PEZI</name>
<evidence type="ECO:0000313" key="4">
    <source>
        <dbReference type="EMBL" id="KAK6528803.1"/>
    </source>
</evidence>
<gene>
    <name evidence="4" type="ORF">TWF694_004038</name>
</gene>
<dbReference type="AlphaFoldDB" id="A0AAV9WWS8"/>
<sequence length="259" mass="29164">MSNFNYKKVLIIGATSGIGQALAERFVKEGIEVVVTGRREDRLKEFTTKHKGSYEVFDLSKIDEIPKFAERVTKSHPDIDAVLLNSGIQRGFNFTRPETVDLKVIDEEFTVNYLSYIHLTTALLPFLLEKSSSALIYVSSTLGLVPLARCPNYCASKAALHHFAISLRNQLKGTNVQVLEIIPPAVQTELHDEVHQPDLKNGRSMGMPLDEFIEETWKDLNEGNEFNEFPIGFGKVVYSSIEPIRQSQMQRLPQTPANI</sequence>
<dbReference type="PRINTS" id="PR00081">
    <property type="entry name" value="GDHRDH"/>
</dbReference>